<keyword evidence="4" id="KW-1133">Transmembrane helix</keyword>
<dbReference type="InterPro" id="IPR036291">
    <property type="entry name" value="NAD(P)-bd_dom_sf"/>
</dbReference>
<dbReference type="EMBL" id="JABFDY010000004">
    <property type="protein sequence ID" value="KAF7708678.1"/>
    <property type="molecule type" value="Genomic_DNA"/>
</dbReference>
<dbReference type="GO" id="GO:0016491">
    <property type="term" value="F:oxidoreductase activity"/>
    <property type="evidence" value="ECO:0007669"/>
    <property type="project" value="UniProtKB-KW"/>
</dbReference>
<evidence type="ECO:0000256" key="4">
    <source>
        <dbReference type="SAM" id="Phobius"/>
    </source>
</evidence>
<dbReference type="PRINTS" id="PR00081">
    <property type="entry name" value="GDHRDH"/>
</dbReference>
<dbReference type="PRINTS" id="PR00080">
    <property type="entry name" value="SDRFAMILY"/>
</dbReference>
<evidence type="ECO:0000256" key="2">
    <source>
        <dbReference type="ARBA" id="ARBA00023002"/>
    </source>
</evidence>
<keyword evidence="4" id="KW-0812">Transmembrane</keyword>
<dbReference type="Gene3D" id="3.40.50.720">
    <property type="entry name" value="NAD(P)-binding Rossmann-like Domain"/>
    <property type="match status" value="1"/>
</dbReference>
<keyword evidence="2" id="KW-0560">Oxidoreductase</keyword>
<dbReference type="SUPFAM" id="SSF51735">
    <property type="entry name" value="NAD(P)-binding Rossmann-fold domains"/>
    <property type="match status" value="1"/>
</dbReference>
<comment type="similarity">
    <text evidence="1 3">Belongs to the short-chain dehydrogenases/reductases (SDR) family.</text>
</comment>
<organism evidence="5 6">
    <name type="scientific">Silurus meridionalis</name>
    <name type="common">Southern catfish</name>
    <name type="synonym">Silurus soldatovi meridionalis</name>
    <dbReference type="NCBI Taxonomy" id="175797"/>
    <lineage>
        <taxon>Eukaryota</taxon>
        <taxon>Metazoa</taxon>
        <taxon>Chordata</taxon>
        <taxon>Craniata</taxon>
        <taxon>Vertebrata</taxon>
        <taxon>Euteleostomi</taxon>
        <taxon>Actinopterygii</taxon>
        <taxon>Neopterygii</taxon>
        <taxon>Teleostei</taxon>
        <taxon>Ostariophysi</taxon>
        <taxon>Siluriformes</taxon>
        <taxon>Siluridae</taxon>
        <taxon>Silurus</taxon>
    </lineage>
</organism>
<keyword evidence="6" id="KW-1185">Reference proteome</keyword>
<protein>
    <recommendedName>
        <fullName evidence="7">Retinol dehydrogenase 12</fullName>
    </recommendedName>
</protein>
<name>A0A8T0BNN5_SILME</name>
<keyword evidence="4" id="KW-0472">Membrane</keyword>
<gene>
    <name evidence="5" type="ORF">HF521_017735</name>
</gene>
<feature type="transmembrane region" description="Helical" evidence="4">
    <location>
        <begin position="55"/>
        <end position="81"/>
    </location>
</feature>
<accession>A0A8T0BNN5</accession>
<sequence>MLTQMPESVYIYIKKIGMQKSMRKYSPPKLSSQSECRNLFVSCLRLRFLSIQEKSLYCSLSFLFLVFFSFTFFYIDFYVLFTVIMQALRNYFRPWSSEVKLVGKTVLITGANTGIGKETAIDLAKRGMRVIIACRDMEKGDAALKEVIETSGNQNVVCKKLDLADCNSIKEFAQSINSEEKQLNILINNAGVMACPYGKTTDGFEMQIGVNHMGHFLLTFLLHDLLKKSAPARIITVSSMAHRWGTINLDDINSEKSYDKTKAYSQSKLANILFTRCLAKKLKGTGVTAYALHPGVVQTELWRHLNRPQQAVTWLIKPFTKTSVQGAQTTIFCAVAPELETESGNYYSDCAPASCSNAAMDDEMAQRLWDLSCQMLKITWD</sequence>
<evidence type="ECO:0008006" key="7">
    <source>
        <dbReference type="Google" id="ProtNLM"/>
    </source>
</evidence>
<dbReference type="Proteomes" id="UP000606274">
    <property type="component" value="Unassembled WGS sequence"/>
</dbReference>
<proteinExistence type="inferred from homology"/>
<evidence type="ECO:0000313" key="6">
    <source>
        <dbReference type="Proteomes" id="UP000606274"/>
    </source>
</evidence>
<dbReference type="PANTHER" id="PTHR43157:SF27">
    <property type="entry name" value="RETINOL DEHYDROGENASE 12, LIKE"/>
    <property type="match status" value="1"/>
</dbReference>
<dbReference type="NCBIfam" id="NF004846">
    <property type="entry name" value="PRK06197.1"/>
    <property type="match status" value="1"/>
</dbReference>
<comment type="caution">
    <text evidence="5">The sequence shown here is derived from an EMBL/GenBank/DDBJ whole genome shotgun (WGS) entry which is preliminary data.</text>
</comment>
<dbReference type="PANTHER" id="PTHR43157">
    <property type="entry name" value="PHOSPHATIDYLINOSITOL-GLYCAN BIOSYNTHESIS CLASS F PROTEIN-RELATED"/>
    <property type="match status" value="1"/>
</dbReference>
<reference evidence="5" key="1">
    <citation type="submission" date="2020-08" db="EMBL/GenBank/DDBJ databases">
        <title>Chromosome-level assembly of Southern catfish (Silurus meridionalis) provides insights into visual adaptation to the nocturnal and benthic lifestyles.</title>
        <authorList>
            <person name="Zhang Y."/>
            <person name="Wang D."/>
            <person name="Peng Z."/>
        </authorList>
    </citation>
    <scope>NUCLEOTIDE SEQUENCE</scope>
    <source>
        <strain evidence="5">SWU-2019-XX</strain>
        <tissue evidence="5">Muscle</tissue>
    </source>
</reference>
<dbReference type="InterPro" id="IPR002347">
    <property type="entry name" value="SDR_fam"/>
</dbReference>
<dbReference type="Pfam" id="PF00106">
    <property type="entry name" value="adh_short"/>
    <property type="match status" value="1"/>
</dbReference>
<evidence type="ECO:0000256" key="3">
    <source>
        <dbReference type="RuleBase" id="RU000363"/>
    </source>
</evidence>
<evidence type="ECO:0000256" key="1">
    <source>
        <dbReference type="ARBA" id="ARBA00006484"/>
    </source>
</evidence>
<dbReference type="AlphaFoldDB" id="A0A8T0BNN5"/>
<evidence type="ECO:0000313" key="5">
    <source>
        <dbReference type="EMBL" id="KAF7708678.1"/>
    </source>
</evidence>